<sequence>MPSSTEGTTNGTSNGTGHPSIPGSCPSCPIPLKYSGSLDHLHYFEITPIIGREYPDVKVTDILNAPNAEEQIRDLAIVISERGVVFFRDQDDLKIDDQKKFCDLLGKLSGRPEDHGLHVHPIYRDPGNLTLPDGTTDENIYVINSEAQKKIYKTMARRAPTEPRDLSREWHSDSTFENAPSDFSFLKMEETPPHGGDTLWCSGYEIYDRMSPSFRSYLETLTATCAQPVFKSAAEAGKYEVMSPRGSPLNVGDEFAPSHPVVRTNRITGWKAIFAGVGLHVTKINDVYSYEDQFIREYVMRLITRNHDSIARMKWTKNAAAIWNNSCVWHAATPDTHLVDGNRTGVRASSIGEVPYLDPNSKSRREALGIPII</sequence>
<keyword evidence="4 9" id="KW-0223">Dioxygenase</keyword>
<keyword evidence="10" id="KW-1185">Reference proteome</keyword>
<dbReference type="InterPro" id="IPR003819">
    <property type="entry name" value="TauD/TfdA-like"/>
</dbReference>
<protein>
    <submittedName>
        <fullName evidence="9">TfdA family taurine dioxygenase</fullName>
    </submittedName>
</protein>
<dbReference type="InterPro" id="IPR042098">
    <property type="entry name" value="TauD-like_sf"/>
</dbReference>
<evidence type="ECO:0000256" key="4">
    <source>
        <dbReference type="ARBA" id="ARBA00022964"/>
    </source>
</evidence>
<dbReference type="PANTHER" id="PTHR30468:SF10">
    <property type="entry name" value="TAUD_TFDA-LIKE DOMAIN-CONTAINING PROTEIN"/>
    <property type="match status" value="1"/>
</dbReference>
<evidence type="ECO:0000256" key="1">
    <source>
        <dbReference type="ARBA" id="ARBA00001954"/>
    </source>
</evidence>
<dbReference type="GO" id="GO:0016706">
    <property type="term" value="F:2-oxoglutarate-dependent dioxygenase activity"/>
    <property type="evidence" value="ECO:0007669"/>
    <property type="project" value="TreeGrafter"/>
</dbReference>
<dbReference type="RefSeq" id="XP_018032509.1">
    <property type="nucleotide sequence ID" value="XM_018185127.1"/>
</dbReference>
<dbReference type="STRING" id="1460663.A0A177C322"/>
<dbReference type="AlphaFoldDB" id="A0A177C322"/>
<keyword evidence="5" id="KW-0560">Oxidoreductase</keyword>
<evidence type="ECO:0000256" key="3">
    <source>
        <dbReference type="ARBA" id="ARBA00022723"/>
    </source>
</evidence>
<dbReference type="Gene3D" id="3.60.130.10">
    <property type="entry name" value="Clavaminate synthase-like"/>
    <property type="match status" value="1"/>
</dbReference>
<keyword evidence="6" id="KW-0408">Iron</keyword>
<evidence type="ECO:0000259" key="8">
    <source>
        <dbReference type="Pfam" id="PF02668"/>
    </source>
</evidence>
<dbReference type="GeneID" id="28768613"/>
<evidence type="ECO:0000256" key="7">
    <source>
        <dbReference type="SAM" id="MobiDB-lite"/>
    </source>
</evidence>
<accession>A0A177C322</accession>
<evidence type="ECO:0000256" key="5">
    <source>
        <dbReference type="ARBA" id="ARBA00023002"/>
    </source>
</evidence>
<dbReference type="EMBL" id="KV441556">
    <property type="protein sequence ID" value="OAG02144.1"/>
    <property type="molecule type" value="Genomic_DNA"/>
</dbReference>
<dbReference type="SUPFAM" id="SSF51197">
    <property type="entry name" value="Clavaminate synthase-like"/>
    <property type="match status" value="1"/>
</dbReference>
<proteinExistence type="inferred from homology"/>
<dbReference type="InParanoid" id="A0A177C322"/>
<keyword evidence="3" id="KW-0479">Metal-binding</keyword>
<gene>
    <name evidence="9" type="ORF">CC84DRAFT_1262146</name>
</gene>
<dbReference type="InterPro" id="IPR051323">
    <property type="entry name" value="AtsK-like"/>
</dbReference>
<feature type="domain" description="TauD/TfdA-like" evidence="8">
    <location>
        <begin position="45"/>
        <end position="335"/>
    </location>
</feature>
<evidence type="ECO:0000256" key="2">
    <source>
        <dbReference type="ARBA" id="ARBA00005896"/>
    </source>
</evidence>
<dbReference type="PANTHER" id="PTHR30468">
    <property type="entry name" value="ALPHA-KETOGLUTARATE-DEPENDENT SULFONATE DIOXYGENASE"/>
    <property type="match status" value="1"/>
</dbReference>
<name>A0A177C322_9PLEO</name>
<evidence type="ECO:0000256" key="6">
    <source>
        <dbReference type="ARBA" id="ARBA00023004"/>
    </source>
</evidence>
<feature type="region of interest" description="Disordered" evidence="7">
    <location>
        <begin position="1"/>
        <end position="22"/>
    </location>
</feature>
<organism evidence="9 10">
    <name type="scientific">Paraphaeosphaeria sporulosa</name>
    <dbReference type="NCBI Taxonomy" id="1460663"/>
    <lineage>
        <taxon>Eukaryota</taxon>
        <taxon>Fungi</taxon>
        <taxon>Dikarya</taxon>
        <taxon>Ascomycota</taxon>
        <taxon>Pezizomycotina</taxon>
        <taxon>Dothideomycetes</taxon>
        <taxon>Pleosporomycetidae</taxon>
        <taxon>Pleosporales</taxon>
        <taxon>Massarineae</taxon>
        <taxon>Didymosphaeriaceae</taxon>
        <taxon>Paraphaeosphaeria</taxon>
    </lineage>
</organism>
<dbReference type="GO" id="GO:0005737">
    <property type="term" value="C:cytoplasm"/>
    <property type="evidence" value="ECO:0007669"/>
    <property type="project" value="TreeGrafter"/>
</dbReference>
<dbReference type="OrthoDB" id="10257314at2759"/>
<dbReference type="Proteomes" id="UP000077069">
    <property type="component" value="Unassembled WGS sequence"/>
</dbReference>
<dbReference type="Pfam" id="PF02668">
    <property type="entry name" value="TauD"/>
    <property type="match status" value="1"/>
</dbReference>
<dbReference type="GO" id="GO:0046872">
    <property type="term" value="F:metal ion binding"/>
    <property type="evidence" value="ECO:0007669"/>
    <property type="project" value="UniProtKB-KW"/>
</dbReference>
<evidence type="ECO:0000313" key="9">
    <source>
        <dbReference type="EMBL" id="OAG02144.1"/>
    </source>
</evidence>
<comment type="cofactor">
    <cofactor evidence="1">
        <name>Fe(2+)</name>
        <dbReference type="ChEBI" id="CHEBI:29033"/>
    </cofactor>
</comment>
<comment type="similarity">
    <text evidence="2">Belongs to the TfdA dioxygenase family.</text>
</comment>
<reference evidence="9 10" key="1">
    <citation type="submission" date="2016-05" db="EMBL/GenBank/DDBJ databases">
        <title>Comparative analysis of secretome profiles of manganese(II)-oxidizing ascomycete fungi.</title>
        <authorList>
            <consortium name="DOE Joint Genome Institute"/>
            <person name="Zeiner C.A."/>
            <person name="Purvine S.O."/>
            <person name="Zink E.M."/>
            <person name="Wu S."/>
            <person name="Pasa-Tolic L."/>
            <person name="Chaput D.L."/>
            <person name="Haridas S."/>
            <person name="Grigoriev I.V."/>
            <person name="Santelli C.M."/>
            <person name="Hansel C.M."/>
        </authorList>
    </citation>
    <scope>NUCLEOTIDE SEQUENCE [LARGE SCALE GENOMIC DNA]</scope>
    <source>
        <strain evidence="9 10">AP3s5-JAC2a</strain>
    </source>
</reference>
<evidence type="ECO:0000313" key="10">
    <source>
        <dbReference type="Proteomes" id="UP000077069"/>
    </source>
</evidence>